<comment type="pathway">
    <text evidence="2 11">Cofactor biosynthesis; NAD(+) biosynthesis; iminoaspartate from L-aspartate (oxidase route): step 1/1.</text>
</comment>
<evidence type="ECO:0000313" key="15">
    <source>
        <dbReference type="Proteomes" id="UP001500298"/>
    </source>
</evidence>
<dbReference type="RefSeq" id="WP_345370064.1">
    <property type="nucleotide sequence ID" value="NZ_BAABJX010000020.1"/>
</dbReference>
<sequence length="525" mass="58855">MRIDYLVIGSGIAGLSYALKLAEHFSKEKHKPSICILTKSDPDESNTQYAQGGIAAVTKHSDSYENHVQDTLDAGSFLNDEEVVRLVVENGPERIQELIEWGTQFDRHESGEYKLAREGGHSDHRILHHKDVTGKEIQRALLERIKSYENVQLHDHYFAVDLITQHHLGEDVTRRRNDIQCYGVYALNEQTEEVETILAKVTLLATGGIGQAYRTTTNPSIATGDGIAMTYRAKGLVKDMEFIQFHPTALYHSSDGDRAFLITEALRGAGAILRNFDKKDFMPDYDSRGSLAPRDIVARAIDAEMKKSGREHVWLDATHISKDELLGHFPSIFAHCLQLGIDISKDYIPVAPAAHYLCGGIVVDQKAQTSIHNLLSCGESSYTGLHGANRLASNSLLEAVVYAHNAYETALELVPQTNFQEEIPEWNKEGTTVAEEMVLISQSRADLKSVMSNYVGIVRSNERLKRAFKRTALIHAETEELYKKTTVSVPLLELRNMITITYLIIRAAQERKESIGLHYSIDHEM</sequence>
<dbReference type="SUPFAM" id="SSF46977">
    <property type="entry name" value="Succinate dehydrogenase/fumarate reductase flavoprotein C-terminal domain"/>
    <property type="match status" value="1"/>
</dbReference>
<evidence type="ECO:0000256" key="8">
    <source>
        <dbReference type="ARBA" id="ARBA00023002"/>
    </source>
</evidence>
<keyword evidence="7 11" id="KW-0274">FAD</keyword>
<comment type="caution">
    <text evidence="14">The sequence shown here is derived from an EMBL/GenBank/DDBJ whole genome shotgun (WGS) entry which is preliminary data.</text>
</comment>
<feature type="domain" description="Fumarate reductase/succinate dehydrogenase flavoprotein-like C-terminal" evidence="13">
    <location>
        <begin position="444"/>
        <end position="524"/>
    </location>
</feature>
<feature type="domain" description="FAD-dependent oxidoreductase 2 FAD-binding" evidence="12">
    <location>
        <begin position="4"/>
        <end position="396"/>
    </location>
</feature>
<evidence type="ECO:0000313" key="14">
    <source>
        <dbReference type="EMBL" id="GAA4828564.1"/>
    </source>
</evidence>
<dbReference type="EMBL" id="BAABJX010000020">
    <property type="protein sequence ID" value="GAA4828564.1"/>
    <property type="molecule type" value="Genomic_DNA"/>
</dbReference>
<keyword evidence="6 11" id="KW-0662">Pyridine nucleotide biosynthesis</keyword>
<comment type="catalytic activity">
    <reaction evidence="9">
        <text>L-aspartate + O2 = iminosuccinate + H2O2</text>
        <dbReference type="Rhea" id="RHEA:25876"/>
        <dbReference type="ChEBI" id="CHEBI:15379"/>
        <dbReference type="ChEBI" id="CHEBI:16240"/>
        <dbReference type="ChEBI" id="CHEBI:29991"/>
        <dbReference type="ChEBI" id="CHEBI:77875"/>
        <dbReference type="EC" id="1.4.3.16"/>
    </reaction>
    <physiologicalReaction direction="left-to-right" evidence="9">
        <dbReference type="Rhea" id="RHEA:25877"/>
    </physiologicalReaction>
</comment>
<evidence type="ECO:0000256" key="4">
    <source>
        <dbReference type="ARBA" id="ARBA00012173"/>
    </source>
</evidence>
<organism evidence="14 15">
    <name type="scientific">Algivirga pacifica</name>
    <dbReference type="NCBI Taxonomy" id="1162670"/>
    <lineage>
        <taxon>Bacteria</taxon>
        <taxon>Pseudomonadati</taxon>
        <taxon>Bacteroidota</taxon>
        <taxon>Cytophagia</taxon>
        <taxon>Cytophagales</taxon>
        <taxon>Flammeovirgaceae</taxon>
        <taxon>Algivirga</taxon>
    </lineage>
</organism>
<dbReference type="InterPro" id="IPR005288">
    <property type="entry name" value="NadB"/>
</dbReference>
<evidence type="ECO:0000256" key="1">
    <source>
        <dbReference type="ARBA" id="ARBA00001974"/>
    </source>
</evidence>
<dbReference type="Pfam" id="PF00890">
    <property type="entry name" value="FAD_binding_2"/>
    <property type="match status" value="1"/>
</dbReference>
<dbReference type="InterPro" id="IPR015939">
    <property type="entry name" value="Fum_Rdtase/Succ_DH_flav-like_C"/>
</dbReference>
<dbReference type="Pfam" id="PF02910">
    <property type="entry name" value="Succ_DH_flav_C"/>
    <property type="match status" value="1"/>
</dbReference>
<dbReference type="PANTHER" id="PTHR42716:SF2">
    <property type="entry name" value="L-ASPARTATE OXIDASE, CHLOROPLASTIC"/>
    <property type="match status" value="1"/>
</dbReference>
<dbReference type="PRINTS" id="PR00368">
    <property type="entry name" value="FADPNR"/>
</dbReference>
<keyword evidence="8 11" id="KW-0560">Oxidoreductase</keyword>
<dbReference type="SUPFAM" id="SSF51905">
    <property type="entry name" value="FAD/NAD(P)-binding domain"/>
    <property type="match status" value="1"/>
</dbReference>
<comment type="similarity">
    <text evidence="3 11">Belongs to the FAD-dependent oxidoreductase 2 family. NadB subfamily.</text>
</comment>
<comment type="subcellular location">
    <subcellularLocation>
        <location evidence="11">Cytoplasm</location>
    </subcellularLocation>
</comment>
<dbReference type="SUPFAM" id="SSF56425">
    <property type="entry name" value="Succinate dehydrogenase/fumarate reductase flavoprotein, catalytic domain"/>
    <property type="match status" value="1"/>
</dbReference>
<reference evidence="15" key="1">
    <citation type="journal article" date="2019" name="Int. J. Syst. Evol. Microbiol.">
        <title>The Global Catalogue of Microorganisms (GCM) 10K type strain sequencing project: providing services to taxonomists for standard genome sequencing and annotation.</title>
        <authorList>
            <consortium name="The Broad Institute Genomics Platform"/>
            <consortium name="The Broad Institute Genome Sequencing Center for Infectious Disease"/>
            <person name="Wu L."/>
            <person name="Ma J."/>
        </authorList>
    </citation>
    <scope>NUCLEOTIDE SEQUENCE [LARGE SCALE GENOMIC DNA]</scope>
    <source>
        <strain evidence="15">JCM 18326</strain>
    </source>
</reference>
<dbReference type="Proteomes" id="UP001500298">
    <property type="component" value="Unassembled WGS sequence"/>
</dbReference>
<dbReference type="Gene3D" id="1.20.58.100">
    <property type="entry name" value="Fumarate reductase/succinate dehydrogenase flavoprotein-like, C-terminal domain"/>
    <property type="match status" value="1"/>
</dbReference>
<dbReference type="PANTHER" id="PTHR42716">
    <property type="entry name" value="L-ASPARTATE OXIDASE"/>
    <property type="match status" value="1"/>
</dbReference>
<keyword evidence="15" id="KW-1185">Reference proteome</keyword>
<dbReference type="InterPro" id="IPR027477">
    <property type="entry name" value="Succ_DH/fumarate_Rdtase_cat_sf"/>
</dbReference>
<evidence type="ECO:0000256" key="7">
    <source>
        <dbReference type="ARBA" id="ARBA00022827"/>
    </source>
</evidence>
<evidence type="ECO:0000256" key="9">
    <source>
        <dbReference type="ARBA" id="ARBA00048305"/>
    </source>
</evidence>
<evidence type="ECO:0000259" key="12">
    <source>
        <dbReference type="Pfam" id="PF00890"/>
    </source>
</evidence>
<dbReference type="InterPro" id="IPR037099">
    <property type="entry name" value="Fum_R/Succ_DH_flav-like_C_sf"/>
</dbReference>
<dbReference type="EC" id="1.4.3.16" evidence="4 10"/>
<dbReference type="Gene3D" id="3.50.50.60">
    <property type="entry name" value="FAD/NAD(P)-binding domain"/>
    <property type="match status" value="1"/>
</dbReference>
<proteinExistence type="inferred from homology"/>
<dbReference type="Gene3D" id="3.90.700.10">
    <property type="entry name" value="Succinate dehydrogenase/fumarate reductase flavoprotein, catalytic domain"/>
    <property type="match status" value="1"/>
</dbReference>
<name>A0ABP9D4B7_9BACT</name>
<dbReference type="InterPro" id="IPR003953">
    <property type="entry name" value="FAD-dep_OxRdtase_2_FAD-bd"/>
</dbReference>
<comment type="cofactor">
    <cofactor evidence="1 11">
        <name>FAD</name>
        <dbReference type="ChEBI" id="CHEBI:57692"/>
    </cofactor>
</comment>
<comment type="function">
    <text evidence="11">Catalyzes the oxidation of L-aspartate to iminoaspartate.</text>
</comment>
<evidence type="ECO:0000256" key="11">
    <source>
        <dbReference type="RuleBase" id="RU362049"/>
    </source>
</evidence>
<evidence type="ECO:0000256" key="6">
    <source>
        <dbReference type="ARBA" id="ARBA00022642"/>
    </source>
</evidence>
<accession>A0ABP9D4B7</accession>
<evidence type="ECO:0000256" key="2">
    <source>
        <dbReference type="ARBA" id="ARBA00004950"/>
    </source>
</evidence>
<gene>
    <name evidence="14" type="primary">nadB</name>
    <name evidence="14" type="ORF">GCM10023331_12040</name>
</gene>
<dbReference type="NCBIfam" id="TIGR00551">
    <property type="entry name" value="nadB"/>
    <property type="match status" value="1"/>
</dbReference>
<evidence type="ECO:0000256" key="5">
    <source>
        <dbReference type="ARBA" id="ARBA00022630"/>
    </source>
</evidence>
<dbReference type="NCBIfam" id="NF006567">
    <property type="entry name" value="PRK09077.1"/>
    <property type="match status" value="1"/>
</dbReference>
<evidence type="ECO:0000256" key="10">
    <source>
        <dbReference type="NCBIfam" id="TIGR00551"/>
    </source>
</evidence>
<keyword evidence="5 11" id="KW-0285">Flavoprotein</keyword>
<protein>
    <recommendedName>
        <fullName evidence="4 10">L-aspartate oxidase</fullName>
        <ecNumber evidence="4 10">1.4.3.16</ecNumber>
    </recommendedName>
</protein>
<evidence type="ECO:0000256" key="3">
    <source>
        <dbReference type="ARBA" id="ARBA00008562"/>
    </source>
</evidence>
<evidence type="ECO:0000259" key="13">
    <source>
        <dbReference type="Pfam" id="PF02910"/>
    </source>
</evidence>
<dbReference type="InterPro" id="IPR036188">
    <property type="entry name" value="FAD/NAD-bd_sf"/>
</dbReference>